<dbReference type="PANTHER" id="PTHR47785">
    <property type="entry name" value="ZN(II)2CYS6 TRANSCRIPTION FACTOR (EUROFUNG)-RELATED-RELATED"/>
    <property type="match status" value="1"/>
</dbReference>
<keyword evidence="5" id="KW-1185">Reference proteome</keyword>
<protein>
    <submittedName>
        <fullName evidence="4">C6 zinc finger domain-containing protein</fullName>
    </submittedName>
</protein>
<dbReference type="SUPFAM" id="SSF57701">
    <property type="entry name" value="Zn2/Cys6 DNA-binding domain"/>
    <property type="match status" value="1"/>
</dbReference>
<dbReference type="STRING" id="1262450.S3CHX4"/>
<dbReference type="PROSITE" id="PS00463">
    <property type="entry name" value="ZN2_CY6_FUNGAL_1"/>
    <property type="match status" value="1"/>
</dbReference>
<accession>S3CHX4</accession>
<dbReference type="HOGENOM" id="CLU_004835_2_1_1"/>
<dbReference type="InterPro" id="IPR036864">
    <property type="entry name" value="Zn2-C6_fun-type_DNA-bd_sf"/>
</dbReference>
<dbReference type="PROSITE" id="PS50048">
    <property type="entry name" value="ZN2_CY6_FUNGAL_2"/>
    <property type="match status" value="1"/>
</dbReference>
<name>S3CHX4_OPHP1</name>
<feature type="compositionally biased region" description="Low complexity" evidence="2">
    <location>
        <begin position="58"/>
        <end position="78"/>
    </location>
</feature>
<dbReference type="GO" id="GO:0008270">
    <property type="term" value="F:zinc ion binding"/>
    <property type="evidence" value="ECO:0007669"/>
    <property type="project" value="InterPro"/>
</dbReference>
<reference evidence="4 5" key="1">
    <citation type="journal article" date="2013" name="BMC Genomics">
        <title>The genome and transcriptome of the pine saprophyte Ophiostoma piceae, and a comparison with the bark beetle-associated pine pathogen Grosmannia clavigera.</title>
        <authorList>
            <person name="Haridas S."/>
            <person name="Wang Y."/>
            <person name="Lim L."/>
            <person name="Massoumi Alamouti S."/>
            <person name="Jackman S."/>
            <person name="Docking R."/>
            <person name="Robertson G."/>
            <person name="Birol I."/>
            <person name="Bohlmann J."/>
            <person name="Breuil C."/>
        </authorList>
    </citation>
    <scope>NUCLEOTIDE SEQUENCE [LARGE SCALE GENOMIC DNA]</scope>
    <source>
        <strain evidence="4 5">UAMH 11346</strain>
    </source>
</reference>
<feature type="domain" description="Zn(2)-C6 fungal-type" evidence="3">
    <location>
        <begin position="105"/>
        <end position="135"/>
    </location>
</feature>
<dbReference type="OrthoDB" id="4356994at2759"/>
<dbReference type="EMBL" id="KE148154">
    <property type="protein sequence ID" value="EPE05953.1"/>
    <property type="molecule type" value="Genomic_DNA"/>
</dbReference>
<dbReference type="InterPro" id="IPR001138">
    <property type="entry name" value="Zn2Cys6_DnaBD"/>
</dbReference>
<dbReference type="CDD" id="cd00067">
    <property type="entry name" value="GAL4"/>
    <property type="match status" value="1"/>
</dbReference>
<evidence type="ECO:0000259" key="3">
    <source>
        <dbReference type="PROSITE" id="PS50048"/>
    </source>
</evidence>
<dbReference type="GO" id="GO:0000981">
    <property type="term" value="F:DNA-binding transcription factor activity, RNA polymerase II-specific"/>
    <property type="evidence" value="ECO:0007669"/>
    <property type="project" value="InterPro"/>
</dbReference>
<dbReference type="SMART" id="SM00066">
    <property type="entry name" value="GAL4"/>
    <property type="match status" value="1"/>
</dbReference>
<dbReference type="eggNOG" id="ENOG502QR47">
    <property type="taxonomic scope" value="Eukaryota"/>
</dbReference>
<proteinExistence type="predicted"/>
<dbReference type="Pfam" id="PF00172">
    <property type="entry name" value="Zn_clus"/>
    <property type="match status" value="1"/>
</dbReference>
<evidence type="ECO:0000256" key="1">
    <source>
        <dbReference type="ARBA" id="ARBA00023242"/>
    </source>
</evidence>
<dbReference type="CDD" id="cd12148">
    <property type="entry name" value="fungal_TF_MHR"/>
    <property type="match status" value="1"/>
</dbReference>
<evidence type="ECO:0000313" key="5">
    <source>
        <dbReference type="Proteomes" id="UP000016923"/>
    </source>
</evidence>
<dbReference type="PANTHER" id="PTHR47785:SF5">
    <property type="entry name" value="ZN(II)2CYS6 TRANSCRIPTION FACTOR (EUROFUNG)"/>
    <property type="match status" value="1"/>
</dbReference>
<evidence type="ECO:0000256" key="2">
    <source>
        <dbReference type="SAM" id="MobiDB-lite"/>
    </source>
</evidence>
<sequence>MTMDHGRKGPSVAPLLANLLSDPQSVMGPGYTQAHSIQPVVPAAASVPNAPVLPPSPASSSSRSSATRRTMSRRPASPDTQQQYASADVQSRESASYGRRRATTACMVCRARKTKCDNQRPICGFCRTTNGACGYPDDTAADFSKLDRGSLAILQRISEMEQTLTAVIGDRMSVVGSVGSVVNAGNTGPFSTPASIPGSAPSQRSFSHDNYIDFDNPPISMATAAMHHQLPNTGDSPPTADVITKSSEMRVENILQWPVFHTQGYPSLAVVLGQESSYRPFSSSDGMLDLDADTINQLVENFLANNHIKNPIFVVDQLWARVRDISETGLRWDGSTCLVLLICAISVLSPPITAEGQPGYSRRADRLQRAEHFFQMAQRRIGVLYHTNSLLAVQCSFLTAVYLMTTFRIMAAWKAFAQAGTQCVGWMAAREHKMAATPSDAMDMDTGVDGEQHMEESLYWSCLKSELELRTELELPGSTLNEMQYSHEYPSPPNPEQLVDGHGQGQTQTQREQLERGWFFYLAEIALRRIMNDTLSSRYASGSWYYTVPWWTAAGEDWLRSDIEGFRQKLDTWQAMLPTAMRFQVTSEEPTYDALRGILRGHYVDILDVLYFPSVRAVVCSRRYEEVGLYVVEAAREGLLNAVYRIKICKEGFYHRHQGTWLMVRTCSRSVLQLLAVALRARDEPAIAHLLPDGWRDSTMQLLSLLDYWQHESADLALLQVRIREILADLDSTALS</sequence>
<evidence type="ECO:0000313" key="4">
    <source>
        <dbReference type="EMBL" id="EPE05953.1"/>
    </source>
</evidence>
<gene>
    <name evidence="4" type="ORF">F503_02782</name>
</gene>
<feature type="region of interest" description="Disordered" evidence="2">
    <location>
        <begin position="484"/>
        <end position="506"/>
    </location>
</feature>
<dbReference type="AlphaFoldDB" id="S3CHX4"/>
<feature type="compositionally biased region" description="Polar residues" evidence="2">
    <location>
        <begin position="79"/>
        <end position="94"/>
    </location>
</feature>
<keyword evidence="1" id="KW-0539">Nucleus</keyword>
<dbReference type="Proteomes" id="UP000016923">
    <property type="component" value="Unassembled WGS sequence"/>
</dbReference>
<feature type="region of interest" description="Disordered" evidence="2">
    <location>
        <begin position="51"/>
        <end position="97"/>
    </location>
</feature>
<organism evidence="4 5">
    <name type="scientific">Ophiostoma piceae (strain UAMH 11346)</name>
    <name type="common">Sap stain fungus</name>
    <dbReference type="NCBI Taxonomy" id="1262450"/>
    <lineage>
        <taxon>Eukaryota</taxon>
        <taxon>Fungi</taxon>
        <taxon>Dikarya</taxon>
        <taxon>Ascomycota</taxon>
        <taxon>Pezizomycotina</taxon>
        <taxon>Sordariomycetes</taxon>
        <taxon>Sordariomycetidae</taxon>
        <taxon>Ophiostomatales</taxon>
        <taxon>Ophiostomataceae</taxon>
        <taxon>Ophiostoma</taxon>
    </lineage>
</organism>
<dbReference type="Gene3D" id="4.10.240.10">
    <property type="entry name" value="Zn(2)-C6 fungal-type DNA-binding domain"/>
    <property type="match status" value="1"/>
</dbReference>
<dbReference type="VEuPathDB" id="FungiDB:F503_02782"/>
<dbReference type="InterPro" id="IPR053181">
    <property type="entry name" value="EcdB-like_regulator"/>
</dbReference>